<feature type="transmembrane region" description="Helical" evidence="1">
    <location>
        <begin position="61"/>
        <end position="81"/>
    </location>
</feature>
<accession>A0A0P6Y0D2</accession>
<feature type="domain" description="LiaI-LiaF-like transmembrane region" evidence="2">
    <location>
        <begin position="8"/>
        <end position="51"/>
    </location>
</feature>
<protein>
    <recommendedName>
        <fullName evidence="6">DUF5668 domain-containing protein</fullName>
    </recommendedName>
</protein>
<feature type="transmembrane region" description="Helical" evidence="1">
    <location>
        <begin position="87"/>
        <end position="105"/>
    </location>
</feature>
<sequence>MQKTRPSLFFPLLLIAVGVVFLLNNLGVIHVDGWELLIRLWPLLFIIGGLDHIYQGKGWTWGVFSILLGGVFLLANLGFLPLGGWELLLRLWPIFLIALGLDLVVRERPAWASALAMAVMLVLLGGITWFAIGQARIPANAQPLTYALPAGAQRAQIEIEQPLGRLELSGGAAERTLVEGEITLPRGLGLTTQMETVGGTAQVRIGAEGRSVVFPWSAGPSQSLWRLRLNAQIPMEISLKSGLGEQVLDLSALTSLSRLESEVALGSLTVTLPATGELEGRLANPIGFTTLIVPRTARLELRINRALSTLTLPTDFTCQENLCYSPGTTATNARQRLSVEQPMGGLRVIYAP</sequence>
<feature type="transmembrane region" description="Helical" evidence="1">
    <location>
        <begin position="7"/>
        <end position="30"/>
    </location>
</feature>
<dbReference type="Proteomes" id="UP000050544">
    <property type="component" value="Unassembled WGS sequence"/>
</dbReference>
<proteinExistence type="predicted"/>
<dbReference type="OrthoDB" id="163748at2"/>
<feature type="transmembrane region" description="Helical" evidence="1">
    <location>
        <begin position="112"/>
        <end position="132"/>
    </location>
</feature>
<dbReference type="InterPro" id="IPR043726">
    <property type="entry name" value="LiaI-LiaF-like_TM1"/>
</dbReference>
<keyword evidence="1" id="KW-0472">Membrane</keyword>
<evidence type="ECO:0000259" key="2">
    <source>
        <dbReference type="Pfam" id="PF18917"/>
    </source>
</evidence>
<dbReference type="RefSeq" id="WP_054521856.1">
    <property type="nucleotide sequence ID" value="NZ_LGKO01000005.1"/>
</dbReference>
<organism evidence="4 5">
    <name type="scientific">Thermanaerothrix daxensis</name>
    <dbReference type="NCBI Taxonomy" id="869279"/>
    <lineage>
        <taxon>Bacteria</taxon>
        <taxon>Bacillati</taxon>
        <taxon>Chloroflexota</taxon>
        <taxon>Anaerolineae</taxon>
        <taxon>Anaerolineales</taxon>
        <taxon>Anaerolineaceae</taxon>
        <taxon>Thermanaerothrix</taxon>
    </lineage>
</organism>
<evidence type="ECO:0000313" key="5">
    <source>
        <dbReference type="Proteomes" id="UP000050544"/>
    </source>
</evidence>
<evidence type="ECO:0000256" key="1">
    <source>
        <dbReference type="SAM" id="Phobius"/>
    </source>
</evidence>
<dbReference type="STRING" id="869279.SE15_09380"/>
<gene>
    <name evidence="4" type="ORF">SE15_09380</name>
</gene>
<name>A0A0P6Y0D2_9CHLR</name>
<keyword evidence="1" id="KW-0812">Transmembrane</keyword>
<reference evidence="4 5" key="1">
    <citation type="submission" date="2015-07" db="EMBL/GenBank/DDBJ databases">
        <title>Whole genome sequence of Thermanaerothrix daxensis DSM 23592.</title>
        <authorList>
            <person name="Hemp J."/>
            <person name="Ward L.M."/>
            <person name="Pace L.A."/>
            <person name="Fischer W.W."/>
        </authorList>
    </citation>
    <scope>NUCLEOTIDE SEQUENCE [LARGE SCALE GENOMIC DNA]</scope>
    <source>
        <strain evidence="4 5">GNS-1</strain>
    </source>
</reference>
<dbReference type="Pfam" id="PF18917">
    <property type="entry name" value="LiaI-LiaF-like_TM1"/>
    <property type="match status" value="1"/>
</dbReference>
<evidence type="ECO:0000313" key="4">
    <source>
        <dbReference type="EMBL" id="KPL82377.1"/>
    </source>
</evidence>
<dbReference type="InterPro" id="IPR054331">
    <property type="entry name" value="LiaF_TM"/>
</dbReference>
<keyword evidence="5" id="KW-1185">Reference proteome</keyword>
<comment type="caution">
    <text evidence="4">The sequence shown here is derived from an EMBL/GenBank/DDBJ whole genome shotgun (WGS) entry which is preliminary data.</text>
</comment>
<keyword evidence="1" id="KW-1133">Transmembrane helix</keyword>
<dbReference type="AlphaFoldDB" id="A0A0P6Y0D2"/>
<evidence type="ECO:0000259" key="3">
    <source>
        <dbReference type="Pfam" id="PF22570"/>
    </source>
</evidence>
<feature type="domain" description="LiaF transmembrane" evidence="3">
    <location>
        <begin position="60"/>
        <end position="133"/>
    </location>
</feature>
<dbReference type="Pfam" id="PF22570">
    <property type="entry name" value="LiaF-TM"/>
    <property type="match status" value="1"/>
</dbReference>
<evidence type="ECO:0008006" key="6">
    <source>
        <dbReference type="Google" id="ProtNLM"/>
    </source>
</evidence>
<dbReference type="EMBL" id="LGKO01000005">
    <property type="protein sequence ID" value="KPL82377.1"/>
    <property type="molecule type" value="Genomic_DNA"/>
</dbReference>